<organism evidence="11 12">
    <name type="scientific">Nannochloropsis salina CCMP1776</name>
    <dbReference type="NCBI Taxonomy" id="1027361"/>
    <lineage>
        <taxon>Eukaryota</taxon>
        <taxon>Sar</taxon>
        <taxon>Stramenopiles</taxon>
        <taxon>Ochrophyta</taxon>
        <taxon>Eustigmatophyceae</taxon>
        <taxon>Eustigmatales</taxon>
        <taxon>Monodopsidaceae</taxon>
        <taxon>Microchloropsis</taxon>
        <taxon>Microchloropsis salina</taxon>
    </lineage>
</organism>
<feature type="domain" description="Protein kinase" evidence="10">
    <location>
        <begin position="48"/>
        <end position="370"/>
    </location>
</feature>
<dbReference type="GO" id="GO:0004674">
    <property type="term" value="F:protein serine/threonine kinase activity"/>
    <property type="evidence" value="ECO:0007669"/>
    <property type="project" value="UniProtKB-KW"/>
</dbReference>
<feature type="compositionally biased region" description="Basic and acidic residues" evidence="9">
    <location>
        <begin position="642"/>
        <end position="655"/>
    </location>
</feature>
<feature type="compositionally biased region" description="Low complexity" evidence="9">
    <location>
        <begin position="452"/>
        <end position="467"/>
    </location>
</feature>
<keyword evidence="4" id="KW-0547">Nucleotide-binding</keyword>
<evidence type="ECO:0000256" key="3">
    <source>
        <dbReference type="ARBA" id="ARBA00022679"/>
    </source>
</evidence>
<protein>
    <recommendedName>
        <fullName evidence="10">Protein kinase domain-containing protein</fullName>
    </recommendedName>
</protein>
<comment type="caution">
    <text evidence="11">The sequence shown here is derived from an EMBL/GenBank/DDBJ whole genome shotgun (WGS) entry which is preliminary data.</text>
</comment>
<dbReference type="Proteomes" id="UP000355283">
    <property type="component" value="Unassembled WGS sequence"/>
</dbReference>
<evidence type="ECO:0000256" key="6">
    <source>
        <dbReference type="ARBA" id="ARBA00022840"/>
    </source>
</evidence>
<feature type="compositionally biased region" description="Basic residues" evidence="9">
    <location>
        <begin position="503"/>
        <end position="512"/>
    </location>
</feature>
<feature type="region of interest" description="Disordered" evidence="9">
    <location>
        <begin position="77"/>
        <end position="121"/>
    </location>
</feature>
<evidence type="ECO:0000256" key="2">
    <source>
        <dbReference type="ARBA" id="ARBA00022527"/>
    </source>
</evidence>
<gene>
    <name evidence="11" type="ORF">NSK_004703</name>
</gene>
<keyword evidence="6" id="KW-0067">ATP-binding</keyword>
<feature type="compositionally biased region" description="Low complexity" evidence="9">
    <location>
        <begin position="627"/>
        <end position="638"/>
    </location>
</feature>
<evidence type="ECO:0000256" key="7">
    <source>
        <dbReference type="ARBA" id="ARBA00047899"/>
    </source>
</evidence>
<dbReference type="GO" id="GO:0005737">
    <property type="term" value="C:cytoplasm"/>
    <property type="evidence" value="ECO:0007669"/>
    <property type="project" value="TreeGrafter"/>
</dbReference>
<feature type="compositionally biased region" description="Acidic residues" evidence="9">
    <location>
        <begin position="403"/>
        <end position="417"/>
    </location>
</feature>
<keyword evidence="3" id="KW-0808">Transferase</keyword>
<dbReference type="PROSITE" id="PS50011">
    <property type="entry name" value="PROTEIN_KINASE_DOM"/>
    <property type="match status" value="1"/>
</dbReference>
<evidence type="ECO:0000256" key="5">
    <source>
        <dbReference type="ARBA" id="ARBA00022777"/>
    </source>
</evidence>
<evidence type="ECO:0000256" key="8">
    <source>
        <dbReference type="ARBA" id="ARBA00048679"/>
    </source>
</evidence>
<evidence type="ECO:0000256" key="9">
    <source>
        <dbReference type="SAM" id="MobiDB-lite"/>
    </source>
</evidence>
<dbReference type="SUPFAM" id="SSF56112">
    <property type="entry name" value="Protein kinase-like (PK-like)"/>
    <property type="match status" value="1"/>
</dbReference>
<feature type="region of interest" description="Disordered" evidence="9">
    <location>
        <begin position="403"/>
        <end position="667"/>
    </location>
</feature>
<feature type="compositionally biased region" description="Basic and acidic residues" evidence="9">
    <location>
        <begin position="432"/>
        <end position="451"/>
    </location>
</feature>
<name>A0A4D9D4N1_9STRA</name>
<dbReference type="OrthoDB" id="8693905at2759"/>
<comment type="catalytic activity">
    <reaction evidence="7">
        <text>L-threonyl-[protein] + ATP = O-phospho-L-threonyl-[protein] + ADP + H(+)</text>
        <dbReference type="Rhea" id="RHEA:46608"/>
        <dbReference type="Rhea" id="RHEA-COMP:11060"/>
        <dbReference type="Rhea" id="RHEA-COMP:11605"/>
        <dbReference type="ChEBI" id="CHEBI:15378"/>
        <dbReference type="ChEBI" id="CHEBI:30013"/>
        <dbReference type="ChEBI" id="CHEBI:30616"/>
        <dbReference type="ChEBI" id="CHEBI:61977"/>
        <dbReference type="ChEBI" id="CHEBI:456216"/>
        <dbReference type="EC" id="2.7.11.1"/>
    </reaction>
</comment>
<evidence type="ECO:0000259" key="10">
    <source>
        <dbReference type="PROSITE" id="PS50011"/>
    </source>
</evidence>
<comment type="catalytic activity">
    <reaction evidence="8">
        <text>L-seryl-[protein] + ATP = O-phospho-L-seryl-[protein] + ADP + H(+)</text>
        <dbReference type="Rhea" id="RHEA:17989"/>
        <dbReference type="Rhea" id="RHEA-COMP:9863"/>
        <dbReference type="Rhea" id="RHEA-COMP:11604"/>
        <dbReference type="ChEBI" id="CHEBI:15378"/>
        <dbReference type="ChEBI" id="CHEBI:29999"/>
        <dbReference type="ChEBI" id="CHEBI:30616"/>
        <dbReference type="ChEBI" id="CHEBI:83421"/>
        <dbReference type="ChEBI" id="CHEBI:456216"/>
        <dbReference type="EC" id="2.7.11.1"/>
    </reaction>
</comment>
<dbReference type="GO" id="GO:0005524">
    <property type="term" value="F:ATP binding"/>
    <property type="evidence" value="ECO:0007669"/>
    <property type="project" value="UniProtKB-KW"/>
</dbReference>
<dbReference type="InterPro" id="IPR050629">
    <property type="entry name" value="STE20/SPS1-PAK"/>
</dbReference>
<accession>A0A4D9D4N1</accession>
<keyword evidence="5" id="KW-0418">Kinase</keyword>
<dbReference type="PANTHER" id="PTHR48012">
    <property type="entry name" value="STERILE20-LIKE KINASE, ISOFORM B-RELATED"/>
    <property type="match status" value="1"/>
</dbReference>
<sequence>MDKEGSSSYASMPCWRPRLPSLQKLSSSYSSRAATPTGSGWFSPQAQFRFIDEIGSGSFGSVYLAIERPEYRRVGTPVRRSAPSPLWLRQESSGSSDENRGSPCPPSSSPGTPRSRSSRSARKVAIKVINLEAEEDDMEEIRGEIEVLSHCDCAQLTRYFGSYVVDHSLWIVMEYLEGGSLGDLLSYTAQNRLEEEAIASAMRQLCQALAYLHGEKKIHRDVKAKNLLVSATGDIKLADFGATAQLTHTAGKRHTFAGTPFWMAPEVITQSSYDITADIWSMGITAIELAKGAPPYAKVHPVRALFLIPKNEPPRLVEDEVEGGGEGGGEEGRKVPALFSEAFKAFVAACLQKDPGDRASPSELLRLPFLTDQDKARRGKACLVALVALRAPASRLREEELLFAEEEGGSEGGEEEEADRRMLAPGGLARQDTTDRGRRTPRAVEMKKDDSMSSTSSIGSSKATSPKIRPIRPLPCRRKGENSNSNLNLKIPPGTPGAVGVKGSHRRSHLRHGSGDSDSSSEAYGSGGSGSEGRGAGRRERGPARVGGREVLEGFSSLAMGSENAPSTPGHRRPRAQGREEGSPRSLASTPPRGGGVGGWGGGGEGGGGRVGRHVRSPYAIPVRRQTSTASASSGGSALSWGEERGGERDGGKEEGVEEEEEVEEEEALLWDFSVRSRRDLFEGGGVDGEWKGWNEGAEISEKRRGVEGREEKMDAEAKEETGR</sequence>
<evidence type="ECO:0000313" key="11">
    <source>
        <dbReference type="EMBL" id="TFJ83598.1"/>
    </source>
</evidence>
<reference evidence="11 12" key="1">
    <citation type="submission" date="2019-01" db="EMBL/GenBank/DDBJ databases">
        <title>Nuclear Genome Assembly of the Microalgal Biofuel strain Nannochloropsis salina CCMP1776.</title>
        <authorList>
            <person name="Hovde B."/>
        </authorList>
    </citation>
    <scope>NUCLEOTIDE SEQUENCE [LARGE SCALE GENOMIC DNA]</scope>
    <source>
        <strain evidence="11 12">CCMP1776</strain>
    </source>
</reference>
<keyword evidence="12" id="KW-1185">Reference proteome</keyword>
<feature type="compositionally biased region" description="Acidic residues" evidence="9">
    <location>
        <begin position="656"/>
        <end position="667"/>
    </location>
</feature>
<evidence type="ECO:0000256" key="4">
    <source>
        <dbReference type="ARBA" id="ARBA00022741"/>
    </source>
</evidence>
<comment type="similarity">
    <text evidence="1">Belongs to the protein kinase superfamily. STE Ser/Thr protein kinase family. STE20 subfamily.</text>
</comment>
<dbReference type="InterPro" id="IPR000719">
    <property type="entry name" value="Prot_kinase_dom"/>
</dbReference>
<dbReference type="PANTHER" id="PTHR48012:SF10">
    <property type="entry name" value="FI20177P1"/>
    <property type="match status" value="1"/>
</dbReference>
<feature type="compositionally biased region" description="Basic and acidic residues" evidence="9">
    <location>
        <begin position="535"/>
        <end position="552"/>
    </location>
</feature>
<dbReference type="AlphaFoldDB" id="A0A4D9D4N1"/>
<dbReference type="SMART" id="SM00220">
    <property type="entry name" value="S_TKc"/>
    <property type="match status" value="1"/>
</dbReference>
<dbReference type="InterPro" id="IPR011009">
    <property type="entry name" value="Kinase-like_dom_sf"/>
</dbReference>
<evidence type="ECO:0000256" key="1">
    <source>
        <dbReference type="ARBA" id="ARBA00008874"/>
    </source>
</evidence>
<dbReference type="EMBL" id="SDOX01000021">
    <property type="protein sequence ID" value="TFJ83598.1"/>
    <property type="molecule type" value="Genomic_DNA"/>
</dbReference>
<evidence type="ECO:0000313" key="12">
    <source>
        <dbReference type="Proteomes" id="UP000355283"/>
    </source>
</evidence>
<keyword evidence="2" id="KW-0723">Serine/threonine-protein kinase</keyword>
<feature type="compositionally biased region" description="Gly residues" evidence="9">
    <location>
        <begin position="525"/>
        <end position="534"/>
    </location>
</feature>
<dbReference type="Pfam" id="PF00069">
    <property type="entry name" value="Pkinase"/>
    <property type="match status" value="1"/>
</dbReference>
<feature type="region of interest" description="Disordered" evidence="9">
    <location>
        <begin position="700"/>
        <end position="724"/>
    </location>
</feature>
<proteinExistence type="inferred from homology"/>
<feature type="compositionally biased region" description="Gly residues" evidence="9">
    <location>
        <begin position="593"/>
        <end position="610"/>
    </location>
</feature>
<dbReference type="Gene3D" id="1.10.510.10">
    <property type="entry name" value="Transferase(Phosphotransferase) domain 1"/>
    <property type="match status" value="1"/>
</dbReference>